<accession>A0AAW4WDH9</accession>
<organism evidence="5 6">
    <name type="scientific">Roseburia amylophila</name>
    <dbReference type="NCBI Taxonomy" id="2981794"/>
    <lineage>
        <taxon>Bacteria</taxon>
        <taxon>Bacillati</taxon>
        <taxon>Bacillota</taxon>
        <taxon>Clostridia</taxon>
        <taxon>Lachnospirales</taxon>
        <taxon>Lachnospiraceae</taxon>
        <taxon>Roseburia</taxon>
    </lineage>
</organism>
<reference evidence="5" key="1">
    <citation type="submission" date="2021-10" db="EMBL/GenBank/DDBJ databases">
        <title>Anaerobic single-cell dispensing facilitates the cultivation of human gut bacteria.</title>
        <authorList>
            <person name="Afrizal A."/>
        </authorList>
    </citation>
    <scope>NUCLEOTIDE SEQUENCE</scope>
    <source>
        <strain evidence="5">CLA-AA-H204</strain>
    </source>
</reference>
<dbReference type="InterPro" id="IPR058530">
    <property type="entry name" value="Baseplate_J-like_C"/>
</dbReference>
<gene>
    <name evidence="5" type="ORF">LKD47_09980</name>
</gene>
<evidence type="ECO:0000259" key="2">
    <source>
        <dbReference type="Pfam" id="PF04865"/>
    </source>
</evidence>
<dbReference type="InterPro" id="IPR058531">
    <property type="entry name" value="Baseplate_J_M"/>
</dbReference>
<name>A0AAW4WDH9_9FIRM</name>
<sequence length="374" mass="40677">MAQPEFIQPDFMQGSTEEEIHERMMANLPDDIDDMPGGFPYDFTMPAAIEKSEFINYHMARALMIAFPQYAWDDWLDLHGQQVHLPRQEAQHASGHIRITGTAGAEILAGTVFCTPATDSSPSLEFATDEDCTISEEGTVTVAVTAVESGTQSNVAAKTICIMAKPDKAVSEVINDEAVTGGTETESNDDYYDRIAAEYANSMTYLGNDSDYVRWAKEAGAGDCIVVSAADGPGTVKLVLVDRNGQPANETLIKDVYNYIVSPDDRAARLLPTACAKLSCVAATTVKITYECTGLSLDGTTDLEQVKKDFKAAVALVYDKAKNDSLLRYNDVRPLLSEISGVKDFATFTMNGGTTNIKLSQEEYPETGDMVFTE</sequence>
<dbReference type="InterPro" id="IPR006949">
    <property type="entry name" value="Barrel_Baseplate_J-like"/>
</dbReference>
<dbReference type="PANTHER" id="PTHR37829">
    <property type="entry name" value="PHAGE-LIKE ELEMENT PBSX PROTEIN XKDT"/>
    <property type="match status" value="1"/>
</dbReference>
<feature type="domain" description="Baseplate J-like C-terminal" evidence="4">
    <location>
        <begin position="295"/>
        <end position="372"/>
    </location>
</feature>
<dbReference type="Proteomes" id="UP001198893">
    <property type="component" value="Unassembled WGS sequence"/>
</dbReference>
<dbReference type="EMBL" id="JAJEQW010000010">
    <property type="protein sequence ID" value="MCC2242624.1"/>
    <property type="molecule type" value="Genomic_DNA"/>
</dbReference>
<dbReference type="Pfam" id="PF26079">
    <property type="entry name" value="Baseplate_J_C"/>
    <property type="match status" value="1"/>
</dbReference>
<evidence type="ECO:0000259" key="4">
    <source>
        <dbReference type="Pfam" id="PF26079"/>
    </source>
</evidence>
<feature type="domain" description="Baseplate J-like central" evidence="3">
    <location>
        <begin position="207"/>
        <end position="262"/>
    </location>
</feature>
<evidence type="ECO:0000313" key="5">
    <source>
        <dbReference type="EMBL" id="MCC2242624.1"/>
    </source>
</evidence>
<evidence type="ECO:0000313" key="6">
    <source>
        <dbReference type="Proteomes" id="UP001198893"/>
    </source>
</evidence>
<dbReference type="RefSeq" id="WP_227710359.1">
    <property type="nucleotide sequence ID" value="NZ_JAJEQW010000010.1"/>
</dbReference>
<comment type="similarity">
    <text evidence="1">Belongs to the Mu gp47/PBSX XkdT family.</text>
</comment>
<proteinExistence type="inferred from homology"/>
<dbReference type="PANTHER" id="PTHR37829:SF3">
    <property type="entry name" value="PROTEIN JAYE-RELATED"/>
    <property type="match status" value="1"/>
</dbReference>
<dbReference type="Pfam" id="PF04865">
    <property type="entry name" value="Baseplate_J"/>
    <property type="match status" value="1"/>
</dbReference>
<dbReference type="InterPro" id="IPR052399">
    <property type="entry name" value="Phage_Baseplate_Assmbl_Protein"/>
</dbReference>
<dbReference type="Pfam" id="PF26078">
    <property type="entry name" value="Baseplate_J_M"/>
    <property type="match status" value="1"/>
</dbReference>
<dbReference type="AlphaFoldDB" id="A0AAW4WDH9"/>
<evidence type="ECO:0000256" key="1">
    <source>
        <dbReference type="ARBA" id="ARBA00038087"/>
    </source>
</evidence>
<evidence type="ECO:0000259" key="3">
    <source>
        <dbReference type="Pfam" id="PF26078"/>
    </source>
</evidence>
<feature type="domain" description="Baseplate protein J-like barrel" evidence="2">
    <location>
        <begin position="97"/>
        <end position="182"/>
    </location>
</feature>
<comment type="caution">
    <text evidence="5">The sequence shown here is derived from an EMBL/GenBank/DDBJ whole genome shotgun (WGS) entry which is preliminary data.</text>
</comment>
<protein>
    <submittedName>
        <fullName evidence="5">Baseplate J/gp47 family protein</fullName>
    </submittedName>
</protein>